<protein>
    <recommendedName>
        <fullName evidence="3">DUF1566 domain-containing protein</fullName>
    </recommendedName>
</protein>
<name>A0A5E4S5C2_9BURK</name>
<organism evidence="1 2">
    <name type="scientific">Pandoraea anhela</name>
    <dbReference type="NCBI Taxonomy" id="2508295"/>
    <lineage>
        <taxon>Bacteria</taxon>
        <taxon>Pseudomonadati</taxon>
        <taxon>Pseudomonadota</taxon>
        <taxon>Betaproteobacteria</taxon>
        <taxon>Burkholderiales</taxon>
        <taxon>Burkholderiaceae</taxon>
        <taxon>Pandoraea</taxon>
    </lineage>
</organism>
<reference evidence="1 2" key="1">
    <citation type="submission" date="2019-08" db="EMBL/GenBank/DDBJ databases">
        <authorList>
            <person name="Peeters C."/>
        </authorList>
    </citation>
    <scope>NUCLEOTIDE SEQUENCE [LARGE SCALE GENOMIC DNA]</scope>
    <source>
        <strain evidence="1 2">LMG 31108</strain>
    </source>
</reference>
<proteinExistence type="predicted"/>
<evidence type="ECO:0008006" key="3">
    <source>
        <dbReference type="Google" id="ProtNLM"/>
    </source>
</evidence>
<dbReference type="Proteomes" id="UP000406256">
    <property type="component" value="Unassembled WGS sequence"/>
</dbReference>
<sequence length="151" mass="16836">MQLPTIKDIQAKQQELADMLSCFASAAGGARTINALGREINLAEGEIYIGAIVNTDGTGHHTIILPGDVEKNWGDALDWAKSIGGDLPNRIEQAMLYANHAERFEKRAYWSNQKHEADYGFAWFQGFYDGSQYYGSQDDELRAVAVRRLPI</sequence>
<gene>
    <name evidence="1" type="ORF">PAN31108_00618</name>
</gene>
<dbReference type="EMBL" id="CABPSB010000001">
    <property type="protein sequence ID" value="VVD70837.1"/>
    <property type="molecule type" value="Genomic_DNA"/>
</dbReference>
<dbReference type="AlphaFoldDB" id="A0A5E4S5C2"/>
<accession>A0A5E4S5C2</accession>
<keyword evidence="2" id="KW-1185">Reference proteome</keyword>
<evidence type="ECO:0000313" key="1">
    <source>
        <dbReference type="EMBL" id="VVD70837.1"/>
    </source>
</evidence>
<evidence type="ECO:0000313" key="2">
    <source>
        <dbReference type="Proteomes" id="UP000406256"/>
    </source>
</evidence>
<dbReference type="RefSeq" id="WP_246183734.1">
    <property type="nucleotide sequence ID" value="NZ_CABPSB010000001.1"/>
</dbReference>